<feature type="active site" description="Proton donor" evidence="8">
    <location>
        <position position="450"/>
    </location>
</feature>
<evidence type="ECO:0000256" key="4">
    <source>
        <dbReference type="ARBA" id="ARBA00022729"/>
    </source>
</evidence>
<evidence type="ECO:0000256" key="6">
    <source>
        <dbReference type="ARBA" id="ARBA00023180"/>
    </source>
</evidence>
<feature type="region of interest" description="Disordered" evidence="9">
    <location>
        <begin position="161"/>
        <end position="183"/>
    </location>
</feature>
<comment type="catalytic activity">
    <reaction evidence="1">
        <text>Hydrolysis of terminal non-reducing N-acetyl-D-hexosamine residues in N-acetyl-beta-D-hexosaminides.</text>
        <dbReference type="EC" id="3.2.1.52"/>
    </reaction>
</comment>
<dbReference type="EMBL" id="CVRI01000043">
    <property type="protein sequence ID" value="CRK96299.1"/>
    <property type="molecule type" value="Genomic_DNA"/>
</dbReference>
<evidence type="ECO:0000313" key="12">
    <source>
        <dbReference type="EMBL" id="CRK96299.1"/>
    </source>
</evidence>
<evidence type="ECO:0000256" key="10">
    <source>
        <dbReference type="SAM" id="Phobius"/>
    </source>
</evidence>
<protein>
    <recommendedName>
        <fullName evidence="3">beta-N-acetylhexosaminidase</fullName>
        <ecNumber evidence="3">3.2.1.52</ecNumber>
    </recommendedName>
</protein>
<evidence type="ECO:0000256" key="7">
    <source>
        <dbReference type="ARBA" id="ARBA00023295"/>
    </source>
</evidence>
<dbReference type="STRING" id="568069.A0A1J1I7Y3"/>
<evidence type="ECO:0000256" key="9">
    <source>
        <dbReference type="SAM" id="MobiDB-lite"/>
    </source>
</evidence>
<reference evidence="12 13" key="1">
    <citation type="submission" date="2015-04" db="EMBL/GenBank/DDBJ databases">
        <authorList>
            <person name="Syromyatnikov M.Y."/>
            <person name="Popov V.N."/>
        </authorList>
    </citation>
    <scope>NUCLEOTIDE SEQUENCE [LARGE SCALE GENOMIC DNA]</scope>
</reference>
<dbReference type="Pfam" id="PF14845">
    <property type="entry name" value="Glycohydro_20b2"/>
    <property type="match status" value="1"/>
</dbReference>
<dbReference type="OrthoDB" id="428480at2759"/>
<proteinExistence type="inferred from homology"/>
<dbReference type="Proteomes" id="UP000183832">
    <property type="component" value="Unassembled WGS sequence"/>
</dbReference>
<dbReference type="CDD" id="cd06562">
    <property type="entry name" value="GH20_HexA_HexB-like"/>
    <property type="match status" value="1"/>
</dbReference>
<dbReference type="GO" id="GO:0005886">
    <property type="term" value="C:plasma membrane"/>
    <property type="evidence" value="ECO:0007669"/>
    <property type="project" value="TreeGrafter"/>
</dbReference>
<evidence type="ECO:0000256" key="5">
    <source>
        <dbReference type="ARBA" id="ARBA00022801"/>
    </source>
</evidence>
<sequence length="668" mass="76943">MAFTASLKRLLAGLLFVMAIFLMILYFNETRSILKPASSFFVTNYETRHNKIKLVGVVAEKMRIPPEKTWSYKCVNNRCIRTHYSSKDVKRTTFLTCSMLCGSQTLWPEPTVKSLIGTNANSFRLADVKYKVQTPFKHVESLMENAFSIFLEEIKQIRRASGGKEKSDEMKSSTRSYRESTYAGISSSSSREIETPAHYRRNLTTVNIYVHVIKTADVHLTMNTDECYNMTLSNERQIIDVRIYANSFFGARHGLSTLQQLVWYDDEDEVLKIISTAKVEDCPKFPYRGLMLDTSRHYFSVDAIKRTLIGMSHSKLNRFHWHLTDSQSFPFVSKFYPELAKYGAYSTSEIYTHDDVKDIVRFAQVRGIQIIPEIDAPAHAGNGWQWGPQKGLGELSLCINQQPWNAYCGEPPCGQLNPKNNHTYLILQKLYQELLELTGPTDYFHLGGDEVNLECWSQYFNDTDIRSLWCDFMLQAHHRLSVANNGQKIKMAGVWSSGLTQMPCLPTKNFTVQVWGGSQWPENYQLLDAGYNIIMSHVDAWYLDCGFGNWRATGEAACSPYRTWQTVYKHKPWHSMRLNKQQLKQVLGGEVCLWTEQVDESVLDARLWPRSSALGERLWTDPNDENDYAISKETFKRFSIFRNRLVQLGIKAEPIFPKYCAQNQDECV</sequence>
<keyword evidence="4" id="KW-0732">Signal</keyword>
<keyword evidence="10" id="KW-0472">Membrane</keyword>
<gene>
    <name evidence="12" type="ORF">CLUMA_CG009718</name>
</gene>
<dbReference type="GO" id="GO:0005975">
    <property type="term" value="P:carbohydrate metabolic process"/>
    <property type="evidence" value="ECO:0007669"/>
    <property type="project" value="InterPro"/>
</dbReference>
<evidence type="ECO:0000256" key="1">
    <source>
        <dbReference type="ARBA" id="ARBA00001231"/>
    </source>
</evidence>
<dbReference type="SUPFAM" id="SSF55545">
    <property type="entry name" value="beta-N-acetylhexosaminidase-like domain"/>
    <property type="match status" value="1"/>
</dbReference>
<dbReference type="Gene3D" id="3.20.20.80">
    <property type="entry name" value="Glycosidases"/>
    <property type="match status" value="1"/>
</dbReference>
<keyword evidence="5" id="KW-0378">Hydrolase</keyword>
<keyword evidence="10" id="KW-1133">Transmembrane helix</keyword>
<name>A0A1J1I7Y3_9DIPT</name>
<dbReference type="InterPro" id="IPR001763">
    <property type="entry name" value="Rhodanese-like_dom"/>
</dbReference>
<feature type="domain" description="Rhodanese" evidence="11">
    <location>
        <begin position="526"/>
        <end position="559"/>
    </location>
</feature>
<keyword evidence="7" id="KW-0326">Glycosidase</keyword>
<feature type="compositionally biased region" description="Basic and acidic residues" evidence="9">
    <location>
        <begin position="161"/>
        <end position="178"/>
    </location>
</feature>
<dbReference type="InterPro" id="IPR017853">
    <property type="entry name" value="GH"/>
</dbReference>
<dbReference type="Pfam" id="PF00728">
    <property type="entry name" value="Glyco_hydro_20"/>
    <property type="match status" value="1"/>
</dbReference>
<accession>A0A1J1I7Y3</accession>
<dbReference type="SUPFAM" id="SSF51445">
    <property type="entry name" value="(Trans)glycosidases"/>
    <property type="match status" value="1"/>
</dbReference>
<dbReference type="GO" id="GO:0016231">
    <property type="term" value="F:beta-N-acetylglucosaminidase activity"/>
    <property type="evidence" value="ECO:0007669"/>
    <property type="project" value="TreeGrafter"/>
</dbReference>
<keyword evidence="10" id="KW-0812">Transmembrane</keyword>
<dbReference type="PROSITE" id="PS50206">
    <property type="entry name" value="RHODANESE_3"/>
    <property type="match status" value="1"/>
</dbReference>
<comment type="similarity">
    <text evidence="2">Belongs to the glycosyl hydrolase 20 family.</text>
</comment>
<dbReference type="InterPro" id="IPR029019">
    <property type="entry name" value="HEX_eukaryotic_N"/>
</dbReference>
<dbReference type="EC" id="3.2.1.52" evidence="3"/>
<organism evidence="12 13">
    <name type="scientific">Clunio marinus</name>
    <dbReference type="NCBI Taxonomy" id="568069"/>
    <lineage>
        <taxon>Eukaryota</taxon>
        <taxon>Metazoa</taxon>
        <taxon>Ecdysozoa</taxon>
        <taxon>Arthropoda</taxon>
        <taxon>Hexapoda</taxon>
        <taxon>Insecta</taxon>
        <taxon>Pterygota</taxon>
        <taxon>Neoptera</taxon>
        <taxon>Endopterygota</taxon>
        <taxon>Diptera</taxon>
        <taxon>Nematocera</taxon>
        <taxon>Chironomoidea</taxon>
        <taxon>Chironomidae</taxon>
        <taxon>Clunio</taxon>
    </lineage>
</organism>
<keyword evidence="13" id="KW-1185">Reference proteome</keyword>
<evidence type="ECO:0000256" key="3">
    <source>
        <dbReference type="ARBA" id="ARBA00012663"/>
    </source>
</evidence>
<dbReference type="AlphaFoldDB" id="A0A1J1I7Y3"/>
<evidence type="ECO:0000256" key="8">
    <source>
        <dbReference type="PIRSR" id="PIRSR625705-1"/>
    </source>
</evidence>
<dbReference type="GO" id="GO:0030203">
    <property type="term" value="P:glycosaminoglycan metabolic process"/>
    <property type="evidence" value="ECO:0007669"/>
    <property type="project" value="TreeGrafter"/>
</dbReference>
<evidence type="ECO:0000313" key="13">
    <source>
        <dbReference type="Proteomes" id="UP000183832"/>
    </source>
</evidence>
<dbReference type="InterPro" id="IPR025705">
    <property type="entry name" value="Beta_hexosaminidase_sua/sub"/>
</dbReference>
<dbReference type="Gene3D" id="3.30.379.10">
    <property type="entry name" value="Chitobiase/beta-hexosaminidase domain 2-like"/>
    <property type="match status" value="1"/>
</dbReference>
<feature type="transmembrane region" description="Helical" evidence="10">
    <location>
        <begin position="7"/>
        <end position="27"/>
    </location>
</feature>
<dbReference type="InterPro" id="IPR029018">
    <property type="entry name" value="Hex-like_dom2"/>
</dbReference>
<dbReference type="InterPro" id="IPR015883">
    <property type="entry name" value="Glyco_hydro_20_cat"/>
</dbReference>
<dbReference type="PANTHER" id="PTHR22600:SF3">
    <property type="entry name" value="BETA-HEXOSAMINIDASE FDL-RELATED"/>
    <property type="match status" value="1"/>
</dbReference>
<dbReference type="PANTHER" id="PTHR22600">
    <property type="entry name" value="BETA-HEXOSAMINIDASE"/>
    <property type="match status" value="1"/>
</dbReference>
<keyword evidence="6" id="KW-0325">Glycoprotein</keyword>
<evidence type="ECO:0000256" key="2">
    <source>
        <dbReference type="ARBA" id="ARBA00006285"/>
    </source>
</evidence>
<evidence type="ECO:0000259" key="11">
    <source>
        <dbReference type="PROSITE" id="PS50206"/>
    </source>
</evidence>
<dbReference type="PRINTS" id="PR00738">
    <property type="entry name" value="GLHYDRLASE20"/>
</dbReference>
<dbReference type="FunFam" id="3.20.20.80:FF:000063">
    <property type="entry name" value="Beta-hexosaminidase"/>
    <property type="match status" value="1"/>
</dbReference>